<dbReference type="EMBL" id="JAVHJO010000015">
    <property type="protein sequence ID" value="KAK6527669.1"/>
    <property type="molecule type" value="Genomic_DNA"/>
</dbReference>
<gene>
    <name evidence="4" type="ORF">TWF694_004650</name>
</gene>
<dbReference type="Gene3D" id="3.10.350.10">
    <property type="entry name" value="LysM domain"/>
    <property type="match status" value="1"/>
</dbReference>
<feature type="domain" description="LysM" evidence="3">
    <location>
        <begin position="615"/>
        <end position="662"/>
    </location>
</feature>
<accession>A0AAV9X1X6</accession>
<feature type="region of interest" description="Disordered" evidence="1">
    <location>
        <begin position="445"/>
        <end position="496"/>
    </location>
</feature>
<name>A0AAV9X1X6_9PEZI</name>
<feature type="chain" id="PRO_5043754381" description="LysM domain-containing protein" evidence="2">
    <location>
        <begin position="21"/>
        <end position="731"/>
    </location>
</feature>
<feature type="compositionally biased region" description="Polar residues" evidence="1">
    <location>
        <begin position="688"/>
        <end position="731"/>
    </location>
</feature>
<feature type="region of interest" description="Disordered" evidence="1">
    <location>
        <begin position="123"/>
        <end position="152"/>
    </location>
</feature>
<keyword evidence="5" id="KW-1185">Reference proteome</keyword>
<protein>
    <recommendedName>
        <fullName evidence="3">LysM domain-containing protein</fullName>
    </recommendedName>
</protein>
<organism evidence="4 5">
    <name type="scientific">Orbilia ellipsospora</name>
    <dbReference type="NCBI Taxonomy" id="2528407"/>
    <lineage>
        <taxon>Eukaryota</taxon>
        <taxon>Fungi</taxon>
        <taxon>Dikarya</taxon>
        <taxon>Ascomycota</taxon>
        <taxon>Pezizomycotina</taxon>
        <taxon>Orbiliomycetes</taxon>
        <taxon>Orbiliales</taxon>
        <taxon>Orbiliaceae</taxon>
        <taxon>Orbilia</taxon>
    </lineage>
</organism>
<evidence type="ECO:0000313" key="4">
    <source>
        <dbReference type="EMBL" id="KAK6527669.1"/>
    </source>
</evidence>
<evidence type="ECO:0000256" key="1">
    <source>
        <dbReference type="SAM" id="MobiDB-lite"/>
    </source>
</evidence>
<dbReference type="InterPro" id="IPR018392">
    <property type="entry name" value="LysM"/>
</dbReference>
<sequence length="731" mass="77065">MHISLLYIGSLSLLTNAVTAEKAYGQSSSENEYVHSSSKLRYMYTIQNATTTAKSTLPIYSMKPSSTMPVGSSYSTVRYSSYGNESPSKIDTTTDIGAQSSMAYGPVSSVLTYPSASTYSQQSTETETSVAQSAYETGSAVTSPPAYPTAAPSRLPSGEYVVSKCGITNYPKDNQLKNLVTCVKNSNLSTDQLKAFCGYTCALPSPSYNDLSISSTNYGYYQNFLKACGSDPATLAKSLASECGCFDASLGDTCEIPHAPRDTSSPKPSTASSVPAVNYCPENYTGKSTWPKGNCLDSVFDTKEGMDAATVICNQQCGTSADKMWPAQYESLYYKVEKSCKSLKNVNMALAQGCGCLNNGWVGDCVPQCEEPVGLSKTMSTAVSTPIGDYRPSTGMSGVILTTYTKVSSKFCSPHTFTTVVPYLSTMVTSSAAASSSGSTTCTASASSSSYSSTTCTTSTSSSSSSSTTCTTSASSSSTISTTCTTSTSSSKSTTYKASSSSTITSMAPSTTSFAWTTQVYVTQSCSTCQPQTVTITVPCPQEIVTTVVTQTCANGSCSPTFVETTVTVTPAPSMATMAYATSNSAICTCGNQIPTCTVPPGPPQEGGYAPGCNQWYQVKPGDTWESIEMSLDHKVKKKEIMTWNDGCKVDCKVTPGRWFCVGKMMGHRVPYVVGTPDDSDNHGLNPDQYSNMPTPTPSNLPVHSNSETVSTTSPSPAGVYVSTQTPQTSY</sequence>
<dbReference type="AlphaFoldDB" id="A0AAV9X1X6"/>
<dbReference type="InterPro" id="IPR036779">
    <property type="entry name" value="LysM_dom_sf"/>
</dbReference>
<dbReference type="Proteomes" id="UP001365542">
    <property type="component" value="Unassembled WGS sequence"/>
</dbReference>
<evidence type="ECO:0000259" key="3">
    <source>
        <dbReference type="PROSITE" id="PS51782"/>
    </source>
</evidence>
<comment type="caution">
    <text evidence="4">The sequence shown here is derived from an EMBL/GenBank/DDBJ whole genome shotgun (WGS) entry which is preliminary data.</text>
</comment>
<dbReference type="CDD" id="cd00118">
    <property type="entry name" value="LysM"/>
    <property type="match status" value="1"/>
</dbReference>
<feature type="region of interest" description="Disordered" evidence="1">
    <location>
        <begin position="677"/>
        <end position="731"/>
    </location>
</feature>
<feature type="signal peptide" evidence="2">
    <location>
        <begin position="1"/>
        <end position="20"/>
    </location>
</feature>
<dbReference type="PROSITE" id="PS51782">
    <property type="entry name" value="LYSM"/>
    <property type="match status" value="1"/>
</dbReference>
<reference evidence="4 5" key="1">
    <citation type="submission" date="2019-10" db="EMBL/GenBank/DDBJ databases">
        <authorList>
            <person name="Palmer J.M."/>
        </authorList>
    </citation>
    <scope>NUCLEOTIDE SEQUENCE [LARGE SCALE GENOMIC DNA]</scope>
    <source>
        <strain evidence="4 5">TWF694</strain>
    </source>
</reference>
<proteinExistence type="predicted"/>
<evidence type="ECO:0000313" key="5">
    <source>
        <dbReference type="Proteomes" id="UP001365542"/>
    </source>
</evidence>
<keyword evidence="2" id="KW-0732">Signal</keyword>
<evidence type="ECO:0000256" key="2">
    <source>
        <dbReference type="SAM" id="SignalP"/>
    </source>
</evidence>